<sequence>MSYKAFVFACFFIALGVPLAVVSANYIINPYEIFNHHLFLKGINHNQRYEKIQYLKTHHAKYNSYLIGSSKVGFISPSLIESYIPQSHFYNAWASSANILDAQIFVDYLIASHFDVKNLYILIDIERNVYLTDYRIINDAQRMWHYEIAHKDKNAFFTLYLTSFFPKAIWTKLKHFNKPLEQFEDIHTGTWGYTLRKAQREANLALYIQNEPTFHKNIESSIKTLNELETFTKSLDSIFNHCQTLHINCIFVTSPTYYKEANSTTQEVKEQMLKAIADSIPSGFWHFSYKNTITIDEKNYYESTHHIEEIDSLMLARIFHDTKVQIPNDFGIFITKENFAASLEKMRAIEAKYK</sequence>
<name>A0A4U8T513_9HELI</name>
<evidence type="ECO:0000313" key="2">
    <source>
        <dbReference type="Proteomes" id="UP000029733"/>
    </source>
</evidence>
<evidence type="ECO:0000313" key="1">
    <source>
        <dbReference type="EMBL" id="TLD94649.1"/>
    </source>
</evidence>
<gene>
    <name evidence="1" type="ORF">LS71_009205</name>
</gene>
<keyword evidence="2" id="KW-1185">Reference proteome</keyword>
<protein>
    <submittedName>
        <fullName evidence="1">Uncharacterized protein</fullName>
    </submittedName>
</protein>
<dbReference type="RefSeq" id="WP_034356557.1">
    <property type="nucleotide sequence ID" value="NZ_JRPR02000018.1"/>
</dbReference>
<dbReference type="OrthoDB" id="5344481at2"/>
<reference evidence="1 2" key="1">
    <citation type="journal article" date="2014" name="Genome Announc.">
        <title>Draft genome sequences of eight enterohepatic helicobacter species isolated from both laboratory and wild rodents.</title>
        <authorList>
            <person name="Sheh A."/>
            <person name="Shen Z."/>
            <person name="Fox J.G."/>
        </authorList>
    </citation>
    <scope>NUCLEOTIDE SEQUENCE [LARGE SCALE GENOMIC DNA]</scope>
    <source>
        <strain evidence="1 2">MIT 09-6949</strain>
    </source>
</reference>
<accession>A0A4U8T513</accession>
<dbReference type="EMBL" id="JRPR02000018">
    <property type="protein sequence ID" value="TLD94649.1"/>
    <property type="molecule type" value="Genomic_DNA"/>
</dbReference>
<dbReference type="Proteomes" id="UP000029733">
    <property type="component" value="Unassembled WGS sequence"/>
</dbReference>
<comment type="caution">
    <text evidence="1">The sequence shown here is derived from an EMBL/GenBank/DDBJ whole genome shotgun (WGS) entry which is preliminary data.</text>
</comment>
<dbReference type="AlphaFoldDB" id="A0A4U8T513"/>
<organism evidence="1 2">
    <name type="scientific">Helicobacter jaachi</name>
    <dbReference type="NCBI Taxonomy" id="1677920"/>
    <lineage>
        <taxon>Bacteria</taxon>
        <taxon>Pseudomonadati</taxon>
        <taxon>Campylobacterota</taxon>
        <taxon>Epsilonproteobacteria</taxon>
        <taxon>Campylobacterales</taxon>
        <taxon>Helicobacteraceae</taxon>
        <taxon>Helicobacter</taxon>
    </lineage>
</organism>
<proteinExistence type="predicted"/>